<dbReference type="Proteomes" id="UP000321083">
    <property type="component" value="Unassembled WGS sequence"/>
</dbReference>
<dbReference type="AlphaFoldDB" id="A0A5C6MAG6"/>
<comment type="caution">
    <text evidence="1">The sequence shown here is derived from an EMBL/GenBank/DDBJ whole genome shotgun (WGS) entry which is preliminary data.</text>
</comment>
<evidence type="ECO:0000313" key="1">
    <source>
        <dbReference type="EMBL" id="TWW11032.1"/>
    </source>
</evidence>
<accession>A0A5C6MAG6</accession>
<reference evidence="1 2" key="1">
    <citation type="submission" date="2019-08" db="EMBL/GenBank/DDBJ databases">
        <title>100 year-old enigma solved: identification of Planctomyces bekefii, the type genus and species of the phylum Planctomycetes.</title>
        <authorList>
            <person name="Svetlana D.N."/>
            <person name="Overmann J."/>
        </authorList>
    </citation>
    <scope>NUCLEOTIDE SEQUENCE [LARGE SCALE GENOMIC DNA]</scope>
    <source>
        <strain evidence="1">Phe10_nw2017</strain>
    </source>
</reference>
<evidence type="ECO:0000313" key="2">
    <source>
        <dbReference type="Proteomes" id="UP000321083"/>
    </source>
</evidence>
<protein>
    <submittedName>
        <fullName evidence="1">Uncharacterized protein</fullName>
    </submittedName>
</protein>
<dbReference type="EMBL" id="SRHE01000070">
    <property type="protein sequence ID" value="TWW11032.1"/>
    <property type="molecule type" value="Genomic_DNA"/>
</dbReference>
<sequence>MEEAESHFGALLSADLEDSFGFFQHIADLFVFVDGESEWFFAVDIFAGAECFDGDFGVPVIGV</sequence>
<gene>
    <name evidence="1" type="ORF">E3A20_05610</name>
</gene>
<organism evidence="1 2">
    <name type="scientific">Planctomyces bekefii</name>
    <dbReference type="NCBI Taxonomy" id="1653850"/>
    <lineage>
        <taxon>Bacteria</taxon>
        <taxon>Pseudomonadati</taxon>
        <taxon>Planctomycetota</taxon>
        <taxon>Planctomycetia</taxon>
        <taxon>Planctomycetales</taxon>
        <taxon>Planctomycetaceae</taxon>
        <taxon>Planctomyces</taxon>
    </lineage>
</organism>
<name>A0A5C6MAG6_9PLAN</name>
<keyword evidence="2" id="KW-1185">Reference proteome</keyword>
<proteinExistence type="predicted"/>
<reference evidence="1 2" key="2">
    <citation type="submission" date="2019-08" db="EMBL/GenBank/DDBJ databases">
        <authorList>
            <person name="Henke P."/>
        </authorList>
    </citation>
    <scope>NUCLEOTIDE SEQUENCE [LARGE SCALE GENOMIC DNA]</scope>
    <source>
        <strain evidence="1">Phe10_nw2017</strain>
    </source>
</reference>